<dbReference type="EMBL" id="JWZT01005214">
    <property type="protein sequence ID" value="KII61855.1"/>
    <property type="molecule type" value="Genomic_DNA"/>
</dbReference>
<protein>
    <submittedName>
        <fullName evidence="1">Uncharacterized protein</fullName>
    </submittedName>
</protein>
<comment type="caution">
    <text evidence="1">The sequence shown here is derived from an EMBL/GenBank/DDBJ whole genome shotgun (WGS) entry which is preliminary data.</text>
</comment>
<proteinExistence type="predicted"/>
<evidence type="ECO:0000313" key="1">
    <source>
        <dbReference type="EMBL" id="KII61855.1"/>
    </source>
</evidence>
<gene>
    <name evidence="1" type="ORF">RF11_05010</name>
</gene>
<sequence length="145" mass="17092">MLRLFNIRYLQRRRLHSEIINNLIFVTDKTAKERVVDILKSIPLAKPSNIYESGGYLKIYPSSEEEYHKMKTDGIVISDRIIANFFPDGCQPLKSMIKPKHYELFDVAKSDENRLLFMNGYIFYYIADGSKYVQRVSFMYKKDGM</sequence>
<dbReference type="Proteomes" id="UP000031668">
    <property type="component" value="Unassembled WGS sequence"/>
</dbReference>
<organism evidence="1 2">
    <name type="scientific">Thelohanellus kitauei</name>
    <name type="common">Myxosporean</name>
    <dbReference type="NCBI Taxonomy" id="669202"/>
    <lineage>
        <taxon>Eukaryota</taxon>
        <taxon>Metazoa</taxon>
        <taxon>Cnidaria</taxon>
        <taxon>Myxozoa</taxon>
        <taxon>Myxosporea</taxon>
        <taxon>Bivalvulida</taxon>
        <taxon>Platysporina</taxon>
        <taxon>Myxobolidae</taxon>
        <taxon>Thelohanellus</taxon>
    </lineage>
</organism>
<dbReference type="AlphaFoldDB" id="A0A0C2M4A5"/>
<keyword evidence="2" id="KW-1185">Reference proteome</keyword>
<accession>A0A0C2M4A5</accession>
<name>A0A0C2M4A5_THEKT</name>
<evidence type="ECO:0000313" key="2">
    <source>
        <dbReference type="Proteomes" id="UP000031668"/>
    </source>
</evidence>
<reference evidence="1 2" key="1">
    <citation type="journal article" date="2014" name="Genome Biol. Evol.">
        <title>The genome of the myxosporean Thelohanellus kitauei shows adaptations to nutrient acquisition within its fish host.</title>
        <authorList>
            <person name="Yang Y."/>
            <person name="Xiong J."/>
            <person name="Zhou Z."/>
            <person name="Huo F."/>
            <person name="Miao W."/>
            <person name="Ran C."/>
            <person name="Liu Y."/>
            <person name="Zhang J."/>
            <person name="Feng J."/>
            <person name="Wang M."/>
            <person name="Wang M."/>
            <person name="Wang L."/>
            <person name="Yao B."/>
        </authorList>
    </citation>
    <scope>NUCLEOTIDE SEQUENCE [LARGE SCALE GENOMIC DNA]</scope>
    <source>
        <strain evidence="1">Wuqing</strain>
    </source>
</reference>